<reference evidence="2" key="1">
    <citation type="submission" date="2013-02" db="EMBL/GenBank/DDBJ databases">
        <authorList>
            <consortium name="The Broad Institute Genome Sequencing Platform"/>
            <person name="Cuomo C."/>
            <person name="Becnel J."/>
            <person name="Sanscrainte N."/>
            <person name="Walker B."/>
            <person name="Young S.K."/>
            <person name="Zeng Q."/>
            <person name="Gargeya S."/>
            <person name="Fitzgerald M."/>
            <person name="Haas B."/>
            <person name="Abouelleil A."/>
            <person name="Alvarado L."/>
            <person name="Arachchi H.M."/>
            <person name="Berlin A.M."/>
            <person name="Chapman S.B."/>
            <person name="Dewar J."/>
            <person name="Goldberg J."/>
            <person name="Griggs A."/>
            <person name="Gujja S."/>
            <person name="Hansen M."/>
            <person name="Howarth C."/>
            <person name="Imamovic A."/>
            <person name="Larimer J."/>
            <person name="McCowan C."/>
            <person name="Murphy C."/>
            <person name="Neiman D."/>
            <person name="Pearson M."/>
            <person name="Priest M."/>
            <person name="Roberts A."/>
            <person name="Saif S."/>
            <person name="Shea T."/>
            <person name="Sisk P."/>
            <person name="Sykes S."/>
            <person name="Wortman J."/>
            <person name="Nusbaum C."/>
            <person name="Birren B."/>
        </authorList>
    </citation>
    <scope>NUCLEOTIDE SEQUENCE [LARGE SCALE GENOMIC DNA]</scope>
    <source>
        <strain evidence="2">PRA339</strain>
    </source>
</reference>
<evidence type="ECO:0000313" key="2">
    <source>
        <dbReference type="Proteomes" id="UP000030655"/>
    </source>
</evidence>
<name>A0A059F517_9MICR</name>
<proteinExistence type="predicted"/>
<dbReference type="EMBL" id="KK365130">
    <property type="protein sequence ID" value="KCZ82393.1"/>
    <property type="molecule type" value="Genomic_DNA"/>
</dbReference>
<gene>
    <name evidence="1" type="ORF">H312_00051</name>
</gene>
<protein>
    <submittedName>
        <fullName evidence="1">Uncharacterized protein</fullName>
    </submittedName>
</protein>
<reference evidence="1 2" key="2">
    <citation type="submission" date="2014-03" db="EMBL/GenBank/DDBJ databases">
        <title>The Genome Sequence of Anncaliia algerae insect isolate PRA339.</title>
        <authorList>
            <consortium name="The Broad Institute Genome Sequencing Platform"/>
            <consortium name="The Broad Institute Genome Sequencing Center for Infectious Disease"/>
            <person name="Cuomo C."/>
            <person name="Becnel J."/>
            <person name="Sanscrainte N."/>
            <person name="Walker B."/>
            <person name="Young S.K."/>
            <person name="Zeng Q."/>
            <person name="Gargeya S."/>
            <person name="Fitzgerald M."/>
            <person name="Haas B."/>
            <person name="Abouelleil A."/>
            <person name="Alvarado L."/>
            <person name="Arachchi H.M."/>
            <person name="Berlin A.M."/>
            <person name="Chapman S.B."/>
            <person name="Dewar J."/>
            <person name="Goldberg J."/>
            <person name="Griggs A."/>
            <person name="Gujja S."/>
            <person name="Hansen M."/>
            <person name="Howarth C."/>
            <person name="Imamovic A."/>
            <person name="Larimer J."/>
            <person name="McCowan C."/>
            <person name="Murphy C."/>
            <person name="Neiman D."/>
            <person name="Pearson M."/>
            <person name="Priest M."/>
            <person name="Roberts A."/>
            <person name="Saif S."/>
            <person name="Shea T."/>
            <person name="Sisk P."/>
            <person name="Sykes S."/>
            <person name="Wortman J."/>
            <person name="Nusbaum C."/>
            <person name="Birren B."/>
        </authorList>
    </citation>
    <scope>NUCLEOTIDE SEQUENCE [LARGE SCALE GENOMIC DNA]</scope>
    <source>
        <strain evidence="1 2">PRA339</strain>
    </source>
</reference>
<dbReference type="VEuPathDB" id="MicrosporidiaDB:H312_00051"/>
<dbReference type="HOGENOM" id="CLU_1730967_0_0_1"/>
<evidence type="ECO:0000313" key="1">
    <source>
        <dbReference type="EMBL" id="KCZ82393.1"/>
    </source>
</evidence>
<organism evidence="1 2">
    <name type="scientific">Anncaliia algerae PRA339</name>
    <dbReference type="NCBI Taxonomy" id="1288291"/>
    <lineage>
        <taxon>Eukaryota</taxon>
        <taxon>Fungi</taxon>
        <taxon>Fungi incertae sedis</taxon>
        <taxon>Microsporidia</taxon>
        <taxon>Tubulinosematoidea</taxon>
        <taxon>Tubulinosematidae</taxon>
        <taxon>Anncaliia</taxon>
    </lineage>
</organism>
<sequence length="151" mass="18152">MLLVFILLENLFSTDIKDHGAFNQLIAWSDKYEIHYNMEDIASKVRTVVNRFKEECELIRKTNGFFCLKFFDDIEYFDRSHVIVLYDTLLNLLCRRFNIPNNEEEHTSENMSHKEFKKSLIRLLTKKWNLFNSKVELYLLNDLEGMMVDIK</sequence>
<keyword evidence="2" id="KW-1185">Reference proteome</keyword>
<dbReference type="Proteomes" id="UP000030655">
    <property type="component" value="Unassembled WGS sequence"/>
</dbReference>
<dbReference type="AlphaFoldDB" id="A0A059F517"/>
<accession>A0A059F517</accession>